<name>A0A6P2CP34_9LACO</name>
<dbReference type="OrthoDB" id="1649074at2"/>
<dbReference type="PIRSF" id="PIRSF037260">
    <property type="entry name" value="UPF0223"/>
    <property type="match status" value="1"/>
</dbReference>
<dbReference type="NCBIfam" id="NF003353">
    <property type="entry name" value="PRK04387.1"/>
    <property type="match status" value="1"/>
</dbReference>
<dbReference type="SUPFAM" id="SSF158504">
    <property type="entry name" value="BH2638-like"/>
    <property type="match status" value="1"/>
</dbReference>
<comment type="caution">
    <text evidence="1">The sequence shown here is derived from an EMBL/GenBank/DDBJ whole genome shotgun (WGS) entry which is preliminary data.</text>
</comment>
<protein>
    <submittedName>
        <fullName evidence="1">UPF0223 family protein</fullName>
    </submittedName>
</protein>
<dbReference type="InterPro" id="IPR023324">
    <property type="entry name" value="BH2638-like_sf"/>
</dbReference>
<keyword evidence="2" id="KW-1185">Reference proteome</keyword>
<dbReference type="AlphaFoldDB" id="A0A6P2CP34"/>
<evidence type="ECO:0000313" key="2">
    <source>
        <dbReference type="Proteomes" id="UP000442244"/>
    </source>
</evidence>
<dbReference type="Proteomes" id="UP000442244">
    <property type="component" value="Unassembled WGS sequence"/>
</dbReference>
<organism evidence="1 2">
    <name type="scientific">Leuconostoc litchii</name>
    <dbReference type="NCBI Taxonomy" id="1981069"/>
    <lineage>
        <taxon>Bacteria</taxon>
        <taxon>Bacillati</taxon>
        <taxon>Bacillota</taxon>
        <taxon>Bacilli</taxon>
        <taxon>Lactobacillales</taxon>
        <taxon>Lactobacillaceae</taxon>
        <taxon>Leuconostoc</taxon>
    </lineage>
</organism>
<accession>A0A6P2CP34</accession>
<dbReference type="InterPro" id="IPR007920">
    <property type="entry name" value="UPF0223"/>
</dbReference>
<dbReference type="RefSeq" id="WP_148603945.1">
    <property type="nucleotide sequence ID" value="NZ_BSUV01000001.1"/>
</dbReference>
<dbReference type="Pfam" id="PF05256">
    <property type="entry name" value="UPF0223"/>
    <property type="match status" value="1"/>
</dbReference>
<proteinExistence type="predicted"/>
<dbReference type="EMBL" id="SDGY01000001">
    <property type="protein sequence ID" value="TYC46741.1"/>
    <property type="molecule type" value="Genomic_DNA"/>
</dbReference>
<gene>
    <name evidence="1" type="ORF">ESZ47_00960</name>
</gene>
<sequence length="90" mass="10663">MNENYTLPIDGDWTTKEIITVSTFINTILQVYEEGVVREEILCNYNAYQKIIPAKSEQKRFDKDFERQTGYSIYRTMKLVTTSTKDRVRL</sequence>
<evidence type="ECO:0000313" key="1">
    <source>
        <dbReference type="EMBL" id="TYC46741.1"/>
    </source>
</evidence>
<reference evidence="1 2" key="1">
    <citation type="submission" date="2019-01" db="EMBL/GenBank/DDBJ databases">
        <title>Leuconostoc litchii sp. nov., a novel lactic acid bacterium isolated from lychee.</title>
        <authorList>
            <person name="Wang L.-T."/>
        </authorList>
    </citation>
    <scope>NUCLEOTIDE SEQUENCE [LARGE SCALE GENOMIC DNA]</scope>
    <source>
        <strain evidence="1 2">MB7</strain>
    </source>
</reference>
<dbReference type="Gene3D" id="1.10.220.80">
    <property type="entry name" value="BH2638-like"/>
    <property type="match status" value="1"/>
</dbReference>